<feature type="region of interest" description="Disordered" evidence="1">
    <location>
        <begin position="413"/>
        <end position="594"/>
    </location>
</feature>
<evidence type="ECO:0000313" key="3">
    <source>
        <dbReference type="Proteomes" id="UP000183809"/>
    </source>
</evidence>
<comment type="caution">
    <text evidence="2">The sequence shown here is derived from an EMBL/GenBank/DDBJ whole genome shotgun (WGS) entry which is preliminary data.</text>
</comment>
<dbReference type="PANTHER" id="PTHR28307">
    <property type="entry name" value="PROTEIN PAL1"/>
    <property type="match status" value="1"/>
</dbReference>
<dbReference type="GeneID" id="31016087"/>
<evidence type="ECO:0000313" key="2">
    <source>
        <dbReference type="EMBL" id="OJD32124.1"/>
    </source>
</evidence>
<feature type="compositionally biased region" description="Polar residues" evidence="1">
    <location>
        <begin position="350"/>
        <end position="367"/>
    </location>
</feature>
<feature type="compositionally biased region" description="Low complexity" evidence="1">
    <location>
        <begin position="14"/>
        <end position="36"/>
    </location>
</feature>
<dbReference type="RefSeq" id="XP_020128384.1">
    <property type="nucleotide sequence ID" value="XM_020275826.1"/>
</dbReference>
<dbReference type="EMBL" id="MNUE01000041">
    <property type="protein sequence ID" value="OJD32124.1"/>
    <property type="molecule type" value="Genomic_DNA"/>
</dbReference>
<name>A0A1J9RWA7_9PEZI</name>
<dbReference type="Proteomes" id="UP000183809">
    <property type="component" value="Unassembled WGS sequence"/>
</dbReference>
<feature type="region of interest" description="Disordered" evidence="1">
    <location>
        <begin position="346"/>
        <end position="379"/>
    </location>
</feature>
<gene>
    <name evidence="2" type="ORF">BKCO1_4100062</name>
</gene>
<feature type="compositionally biased region" description="Basic and acidic residues" evidence="1">
    <location>
        <begin position="285"/>
        <end position="301"/>
    </location>
</feature>
<feature type="compositionally biased region" description="Basic residues" evidence="1">
    <location>
        <begin position="583"/>
        <end position="594"/>
    </location>
</feature>
<keyword evidence="3" id="KW-1185">Reference proteome</keyword>
<proteinExistence type="predicted"/>
<dbReference type="OrthoDB" id="5352132at2759"/>
<organism evidence="2 3">
    <name type="scientific">Diplodia corticola</name>
    <dbReference type="NCBI Taxonomy" id="236234"/>
    <lineage>
        <taxon>Eukaryota</taxon>
        <taxon>Fungi</taxon>
        <taxon>Dikarya</taxon>
        <taxon>Ascomycota</taxon>
        <taxon>Pezizomycotina</taxon>
        <taxon>Dothideomycetes</taxon>
        <taxon>Dothideomycetes incertae sedis</taxon>
        <taxon>Botryosphaeriales</taxon>
        <taxon>Botryosphaeriaceae</taxon>
        <taxon>Diplodia</taxon>
    </lineage>
</organism>
<sequence>MSLVQPAVPERRPSPALSLNLSSNNPFRNRAASPQGLPSPSPSLPTPRTTAQRPHSRNPFLAEFEASAPQTQFQTQFPPYQANNMATPSDKPNYASAAEELFVRRESISTPLLLPADKLRSKGACATARPPSARPALCTKLSARPRSSVTMFPHSRSPSVEMDKFAVFTKLFADYPKHQAEMSIQDKDDKKAGPTGASFPRPPGPSRSGTAPGRPPRPDDDHRRNASGSRAPPRRPPPREELDIFKSPGRSENRRPRRNSESSIMDKTSMEDERRRRERRHRERKERESGRTKDGKVRKPRGLDLIDKLDVSGIYGPSMFHHDGPFDACNPHRNRKRDQRAPMQAFPEGSANNVMGGSGPVNQSMNLDQFHGRGAEGFSDFSSAARTDAEPLPKPSAAQTGFYNPKADIEAIHGDESNGLGTSTFLEGAPASRKDLERRGSENDGLGSMGGGGGLARKKSLAQRIRGISQPRRDYGGRVVSPDAQYEFRRPPPPPPNGQSSPMSAGGRGKMQEKNPFFDDYDDAYEKKGASIRISEQQRPGRARAPSSPGRPNLERLPTGEAGPADEPKPSGFLTRMKSLKGGPRKPKPERRPS</sequence>
<feature type="compositionally biased region" description="Basic and acidic residues" evidence="1">
    <location>
        <begin position="181"/>
        <end position="192"/>
    </location>
</feature>
<reference evidence="2 3" key="1">
    <citation type="submission" date="2016-10" db="EMBL/GenBank/DDBJ databases">
        <title>Proteomics and genomics reveal pathogen-plant mechanisms compatible with a hemibiotrophic lifestyle of Diplodia corticola.</title>
        <authorList>
            <person name="Fernandes I."/>
            <person name="De Jonge R."/>
            <person name="Van De Peer Y."/>
            <person name="Devreese B."/>
            <person name="Alves A."/>
            <person name="Esteves A.C."/>
        </authorList>
    </citation>
    <scope>NUCLEOTIDE SEQUENCE [LARGE SCALE GENOMIC DNA]</scope>
    <source>
        <strain evidence="2 3">CBS 112549</strain>
    </source>
</reference>
<evidence type="ECO:0000256" key="1">
    <source>
        <dbReference type="SAM" id="MobiDB-lite"/>
    </source>
</evidence>
<feature type="compositionally biased region" description="Basic and acidic residues" evidence="1">
    <location>
        <begin position="432"/>
        <end position="442"/>
    </location>
</feature>
<dbReference type="PANTHER" id="PTHR28307:SF2">
    <property type="entry name" value="PROTEIN PAL1"/>
    <property type="match status" value="1"/>
</dbReference>
<dbReference type="InterPro" id="IPR013226">
    <property type="entry name" value="Pal1"/>
</dbReference>
<dbReference type="GO" id="GO:0005737">
    <property type="term" value="C:cytoplasm"/>
    <property type="evidence" value="ECO:0007669"/>
    <property type="project" value="TreeGrafter"/>
</dbReference>
<feature type="region of interest" description="Disordered" evidence="1">
    <location>
        <begin position="1"/>
        <end position="73"/>
    </location>
</feature>
<dbReference type="Pfam" id="PF08316">
    <property type="entry name" value="Pal1"/>
    <property type="match status" value="1"/>
</dbReference>
<dbReference type="AlphaFoldDB" id="A0A1J9RWA7"/>
<protein>
    <submittedName>
        <fullName evidence="2">Pal1-domain-containing protein</fullName>
    </submittedName>
</protein>
<accession>A0A1J9RWA7</accession>
<feature type="compositionally biased region" description="Basic and acidic residues" evidence="1">
    <location>
        <begin position="237"/>
        <end position="260"/>
    </location>
</feature>
<dbReference type="STRING" id="236234.A0A1J9RWA7"/>
<feature type="region of interest" description="Disordered" evidence="1">
    <location>
        <begin position="181"/>
        <end position="301"/>
    </location>
</feature>